<dbReference type="EMBL" id="JADFTS010000003">
    <property type="protein sequence ID" value="KAF9616392.1"/>
    <property type="molecule type" value="Genomic_DNA"/>
</dbReference>
<dbReference type="InterPro" id="IPR055357">
    <property type="entry name" value="LRR_At1g61320_AtMIF1"/>
</dbReference>
<dbReference type="SUPFAM" id="SSF52047">
    <property type="entry name" value="RNI-like"/>
    <property type="match status" value="1"/>
</dbReference>
<dbReference type="Proteomes" id="UP000631114">
    <property type="component" value="Unassembled WGS sequence"/>
</dbReference>
<evidence type="ECO:0000313" key="3">
    <source>
        <dbReference type="Proteomes" id="UP000631114"/>
    </source>
</evidence>
<dbReference type="InterPro" id="IPR053772">
    <property type="entry name" value="At1g61320/At1g61330-like"/>
</dbReference>
<organism evidence="2 3">
    <name type="scientific">Coptis chinensis</name>
    <dbReference type="NCBI Taxonomy" id="261450"/>
    <lineage>
        <taxon>Eukaryota</taxon>
        <taxon>Viridiplantae</taxon>
        <taxon>Streptophyta</taxon>
        <taxon>Embryophyta</taxon>
        <taxon>Tracheophyta</taxon>
        <taxon>Spermatophyta</taxon>
        <taxon>Magnoliopsida</taxon>
        <taxon>Ranunculales</taxon>
        <taxon>Ranunculaceae</taxon>
        <taxon>Coptidoideae</taxon>
        <taxon>Coptis</taxon>
    </lineage>
</organism>
<dbReference type="PANTHER" id="PTHR34145:SF28">
    <property type="entry name" value="F-BOX DOMAIN-CONTAINING PROTEIN"/>
    <property type="match status" value="1"/>
</dbReference>
<feature type="domain" description="At1g61320/AtMIF1 LRR" evidence="1">
    <location>
        <begin position="9"/>
        <end position="102"/>
    </location>
</feature>
<feature type="domain" description="At1g61320/AtMIF1 LRR" evidence="1">
    <location>
        <begin position="104"/>
        <end position="280"/>
    </location>
</feature>
<dbReference type="AlphaFoldDB" id="A0A835IH82"/>
<dbReference type="Gene3D" id="3.80.10.10">
    <property type="entry name" value="Ribonuclease Inhibitor"/>
    <property type="match status" value="1"/>
</dbReference>
<accession>A0A835IH82</accession>
<sequence length="334" mass="38162">MDMAIAQIKDFTHHIDQWIEMAITKRSQNPDIGSSHFVIQREIYSDGNLYYQFPSLFSNQEIGSSIKCLSLKGCSFRSLDSKGYCSLIDLRLKKVFIVKDTIKIKINAENLTTFLYAGKPVEFMPINVPKLSNVIIRPMLEYSSHALLYALGKLSSDIPQMESLMLSVAPIEEKKLPKQLALFANLKKLVLLVRTCGETLRGFIPLLRSSPYLQRLELHLSVRKSERIKEGLMERPSDFPHFHLEEIILSGFSGCSHDIEFAAYLLSNVENLKRLTIYSRRLYYEMIPATLTRESQERVEALAAEVTCKDKKTEKGAWEQLENLVRPGVELLLA</sequence>
<reference evidence="2 3" key="1">
    <citation type="submission" date="2020-10" db="EMBL/GenBank/DDBJ databases">
        <title>The Coptis chinensis genome and diversification of protoberbering-type alkaloids.</title>
        <authorList>
            <person name="Wang B."/>
            <person name="Shu S."/>
            <person name="Song C."/>
            <person name="Liu Y."/>
        </authorList>
    </citation>
    <scope>NUCLEOTIDE SEQUENCE [LARGE SCALE GENOMIC DNA]</scope>
    <source>
        <strain evidence="2">HL-2020</strain>
        <tissue evidence="2">Leaf</tissue>
    </source>
</reference>
<evidence type="ECO:0000313" key="2">
    <source>
        <dbReference type="EMBL" id="KAF9616392.1"/>
    </source>
</evidence>
<gene>
    <name evidence="2" type="ORF">IFM89_029646</name>
</gene>
<keyword evidence="3" id="KW-1185">Reference proteome</keyword>
<name>A0A835IH82_9MAGN</name>
<dbReference type="PANTHER" id="PTHR34145">
    <property type="entry name" value="OS02G0105600 PROTEIN"/>
    <property type="match status" value="1"/>
</dbReference>
<evidence type="ECO:0000259" key="1">
    <source>
        <dbReference type="Pfam" id="PF23622"/>
    </source>
</evidence>
<protein>
    <recommendedName>
        <fullName evidence="1">At1g61320/AtMIF1 LRR domain-containing protein</fullName>
    </recommendedName>
</protein>
<dbReference type="Pfam" id="PF23622">
    <property type="entry name" value="LRR_At1g61320_AtMIF1"/>
    <property type="match status" value="2"/>
</dbReference>
<dbReference type="OrthoDB" id="613853at2759"/>
<comment type="caution">
    <text evidence="2">The sequence shown here is derived from an EMBL/GenBank/DDBJ whole genome shotgun (WGS) entry which is preliminary data.</text>
</comment>
<proteinExistence type="predicted"/>
<dbReference type="InterPro" id="IPR032675">
    <property type="entry name" value="LRR_dom_sf"/>
</dbReference>